<dbReference type="EMBL" id="CP066167">
    <property type="protein sequence ID" value="QQD18428.1"/>
    <property type="molecule type" value="Genomic_DNA"/>
</dbReference>
<sequence>MDSNSTLLVMGTARGGTTLLTASLGAHPEIAMLDEEFTGAVFRVTGGKIRGNKLCVPNHLEWKKHWHWSLRLAGLNGFLRKRKFYNLIPRSELSLVHYMQRAPLQPVCVLRDPNAVIHSIKTREHRTTGIAVYRWCRYMEIVEQLIEEAHSNPNLAQPVLVSFEGLVAQPEAVLQTLCNSLDIPFSPQMLEGPQRNVRYPRQGFEADKSRGGNKPNYLKQVPSLALQRYKRLMKLDICQHAAVTPTLASELA</sequence>
<keyword evidence="1" id="KW-0808">Transferase</keyword>
<dbReference type="RefSeq" id="WP_198569922.1">
    <property type="nucleotide sequence ID" value="NZ_CP066167.1"/>
</dbReference>
<dbReference type="KEGG" id="snan:I6N98_00695"/>
<evidence type="ECO:0000313" key="3">
    <source>
        <dbReference type="Proteomes" id="UP000596063"/>
    </source>
</evidence>
<dbReference type="PANTHER" id="PTHR12788:SF10">
    <property type="entry name" value="PROTEIN-TYROSINE SULFOTRANSFERASE"/>
    <property type="match status" value="1"/>
</dbReference>
<gene>
    <name evidence="2" type="ORF">I6N98_00695</name>
</gene>
<dbReference type="InterPro" id="IPR027417">
    <property type="entry name" value="P-loop_NTPase"/>
</dbReference>
<dbReference type="PANTHER" id="PTHR12788">
    <property type="entry name" value="PROTEIN-TYROSINE SULFOTRANSFERASE 2"/>
    <property type="match status" value="1"/>
</dbReference>
<evidence type="ECO:0000256" key="1">
    <source>
        <dbReference type="ARBA" id="ARBA00022679"/>
    </source>
</evidence>
<evidence type="ECO:0000313" key="2">
    <source>
        <dbReference type="EMBL" id="QQD18428.1"/>
    </source>
</evidence>
<evidence type="ECO:0008006" key="4">
    <source>
        <dbReference type="Google" id="ProtNLM"/>
    </source>
</evidence>
<dbReference type="GO" id="GO:0008476">
    <property type="term" value="F:protein-tyrosine sulfotransferase activity"/>
    <property type="evidence" value="ECO:0007669"/>
    <property type="project" value="InterPro"/>
</dbReference>
<dbReference type="Proteomes" id="UP000596063">
    <property type="component" value="Chromosome"/>
</dbReference>
<dbReference type="SUPFAM" id="SSF52540">
    <property type="entry name" value="P-loop containing nucleoside triphosphate hydrolases"/>
    <property type="match status" value="1"/>
</dbReference>
<name>A0A7T4UQQ2_9GAMM</name>
<proteinExistence type="predicted"/>
<dbReference type="AlphaFoldDB" id="A0A7T4UQQ2"/>
<reference evidence="2 3" key="1">
    <citation type="submission" date="2020-12" db="EMBL/GenBank/DDBJ databases">
        <authorList>
            <person name="Shan Y."/>
        </authorList>
    </citation>
    <scope>NUCLEOTIDE SEQUENCE [LARGE SCALE GENOMIC DNA]</scope>
    <source>
        <strain evidence="3">csc3.9</strain>
    </source>
</reference>
<keyword evidence="3" id="KW-1185">Reference proteome</keyword>
<dbReference type="Gene3D" id="3.40.50.300">
    <property type="entry name" value="P-loop containing nucleotide triphosphate hydrolases"/>
    <property type="match status" value="1"/>
</dbReference>
<dbReference type="InterPro" id="IPR026634">
    <property type="entry name" value="TPST-like"/>
</dbReference>
<protein>
    <recommendedName>
        <fullName evidence="4">Sulfotransferase family protein</fullName>
    </recommendedName>
</protein>
<organism evidence="2 3">
    <name type="scientific">Spongiibacter nanhainus</name>
    <dbReference type="NCBI Taxonomy" id="2794344"/>
    <lineage>
        <taxon>Bacteria</taxon>
        <taxon>Pseudomonadati</taxon>
        <taxon>Pseudomonadota</taxon>
        <taxon>Gammaproteobacteria</taxon>
        <taxon>Cellvibrionales</taxon>
        <taxon>Spongiibacteraceae</taxon>
        <taxon>Spongiibacter</taxon>
    </lineage>
</organism>
<accession>A0A7T4UQQ2</accession>